<dbReference type="InterPro" id="IPR000157">
    <property type="entry name" value="TIR_dom"/>
</dbReference>
<dbReference type="InterPro" id="IPR027417">
    <property type="entry name" value="P-loop_NTPase"/>
</dbReference>
<dbReference type="GO" id="GO:0006952">
    <property type="term" value="P:defense response"/>
    <property type="evidence" value="ECO:0007669"/>
    <property type="project" value="UniProtKB-KW"/>
</dbReference>
<dbReference type="InterPro" id="IPR035897">
    <property type="entry name" value="Toll_tir_struct_dom_sf"/>
</dbReference>
<protein>
    <recommendedName>
        <fullName evidence="1">ADP-ribosyl cyclase/cyclic ADP-ribose hydrolase</fullName>
        <ecNumber evidence="1">3.2.2.6</ecNumber>
    </recommendedName>
</protein>
<sequence>MASYSSDPSFSSSNSVQSLPPKHQVFINFRGKELRLTFVSHLEKALRRDGINVFVDKNETKGKDLSSLFSRIEESRIALAIFSSMYTESKWCLNELVKINECVHSGKLVVIPIFYKVDTDDVKNRNGTFGAKLWELAKTKPEMLVKWVKALEDVTEKIGYTLGEMSDESESIEKIVKGVTEVLWKIPAAGEDKMTPEAPIAGDEDTPAPLCGIEQRLEQLRTVFDLKWESTRTIGVVGMPGIGKTTLAYKLYEEWQGYFDHHVFLHDVRGIWKGGSMDHRNIFMNELLQSYDPNQEVPDLLPEAVKTLLLSKKSLVVLDNVSDKIQIELLLGDYDWISAGSRIIITTSDLSVIEGIVDDTYEVVRLSGIDSFQYFNYFAFGSKDHTPDDNFMKLSRLFVDYAQGNPFALNRLGVDLYGKNEAHWKDTLRKLEESPTKAIQDFLQISYDGLEQLQKDVFLDIACFFRSADESHVRCLVESCDTESIAGVNEINDLAGKYFINISGGRVEMHDLMYTFGKELGSKGSRSLWNYKGVVDALKKGAVADSVRGVFLDMSELTDKHHLKPYTLSGMRNLRYLKFYNSHCHRECKADGNLNCPGGLELPLEEIRYFYWLKFPLKKLPEDFNPKNLTDLNLPYSEIEELWEALKDTPKLRWVDLSHSSKLCKLSGLQNAQRLKKLNLEGCTSLQELPQEMKRMKRLIFLNMRGCTSLRVLPPMNLISLETLILTNCSSLEEFRVISENLETLYLDGTDISQLPEDMVKLERLIVLNLKKCKKLVAVPECLGKLKALEELVLSGCSKLKSFPVPIENMKSLQILLLDGTVFSTLKVEDVPELRRGMNGLSSLQRLYLSGNDVISNLHTGISQLNHLKLLDLKGCKNLTSIPLLPPNLEILDAYGCEKLKTVASPMAQIKRVEKVHSKFIFINCNNLEQAAKNSITSYAQKKSQLDELRSYKEGHASEALFVTSFPGSEVPSWFNHRTIGPSLKLTPPHWCDNNLSTIAMCAVVAFPKTEDKTKRFSIKCTCEFKNKLGTCTRFSYILGGGWIQPRKIDSDHVFIGYACCSHVKNHVQGSREHQKCVPTDASIEFEVIDGAGKIMNCGLSLVYEEPNHVVIEDSNGTSSVGESTVYSTARFYFIVLTCFCMFYFFWVLGLL</sequence>
<dbReference type="Pfam" id="PF01582">
    <property type="entry name" value="TIR"/>
    <property type="match status" value="1"/>
</dbReference>
<evidence type="ECO:0000256" key="8">
    <source>
        <dbReference type="SAM" id="Phobius"/>
    </source>
</evidence>
<evidence type="ECO:0000256" key="7">
    <source>
        <dbReference type="ARBA" id="ARBA00047304"/>
    </source>
</evidence>
<evidence type="ECO:0000256" key="2">
    <source>
        <dbReference type="ARBA" id="ARBA00022614"/>
    </source>
</evidence>
<dbReference type="PANTHER" id="PTHR11017:SF589">
    <property type="entry name" value="ADP-RIBOSYL CYCLASE_CYCLIC ADP-RIBOSE HYDROLASE-RELATED"/>
    <property type="match status" value="1"/>
</dbReference>
<dbReference type="GO" id="GO:0051707">
    <property type="term" value="P:response to other organism"/>
    <property type="evidence" value="ECO:0007669"/>
    <property type="project" value="UniProtKB-ARBA"/>
</dbReference>
<keyword evidence="3" id="KW-0677">Repeat</keyword>
<dbReference type="InterPro" id="IPR011713">
    <property type="entry name" value="Leu-rich_rpt_3"/>
</dbReference>
<dbReference type="EC" id="3.2.2.6" evidence="1"/>
<dbReference type="Pfam" id="PF07725">
    <property type="entry name" value="LRR_3"/>
    <property type="match status" value="1"/>
</dbReference>
<dbReference type="PRINTS" id="PR00364">
    <property type="entry name" value="DISEASERSIST"/>
</dbReference>
<dbReference type="Pfam" id="PF20160">
    <property type="entry name" value="C-JID"/>
    <property type="match status" value="1"/>
</dbReference>
<dbReference type="InterPro" id="IPR044974">
    <property type="entry name" value="Disease_R_plants"/>
</dbReference>
<dbReference type="InterPro" id="IPR058192">
    <property type="entry name" value="WHD_ROQ1-like"/>
</dbReference>
<dbReference type="FunFam" id="3.40.50.10140:FF:000007">
    <property type="entry name" value="Disease resistance protein (TIR-NBS-LRR class)"/>
    <property type="match status" value="1"/>
</dbReference>
<dbReference type="InterPro" id="IPR042197">
    <property type="entry name" value="Apaf_helical"/>
</dbReference>
<evidence type="ECO:0000259" key="9">
    <source>
        <dbReference type="PROSITE" id="PS50104"/>
    </source>
</evidence>
<dbReference type="GO" id="GO:0061809">
    <property type="term" value="F:NAD+ nucleosidase activity, cyclic ADP-ribose generating"/>
    <property type="evidence" value="ECO:0007669"/>
    <property type="project" value="UniProtKB-EC"/>
</dbReference>
<dbReference type="PROSITE" id="PS50104">
    <property type="entry name" value="TIR"/>
    <property type="match status" value="1"/>
</dbReference>
<dbReference type="AlphaFoldDB" id="A0A817A7Q4"/>
<dbReference type="Gene3D" id="3.80.10.10">
    <property type="entry name" value="Ribonuclease Inhibitor"/>
    <property type="match status" value="2"/>
</dbReference>
<gene>
    <name evidence="10" type="ORF">DARMORV10_A08P22110.1</name>
</gene>
<dbReference type="SUPFAM" id="SSF52200">
    <property type="entry name" value="Toll/Interleukin receptor TIR domain"/>
    <property type="match status" value="1"/>
</dbReference>
<feature type="domain" description="TIR" evidence="9">
    <location>
        <begin position="21"/>
        <end position="183"/>
    </location>
</feature>
<dbReference type="InterPro" id="IPR055414">
    <property type="entry name" value="LRR_R13L4/SHOC2-like"/>
</dbReference>
<organism evidence="10">
    <name type="scientific">Brassica napus</name>
    <name type="common">Rape</name>
    <dbReference type="NCBI Taxonomy" id="3708"/>
    <lineage>
        <taxon>Eukaryota</taxon>
        <taxon>Viridiplantae</taxon>
        <taxon>Streptophyta</taxon>
        <taxon>Embryophyta</taxon>
        <taxon>Tracheophyta</taxon>
        <taxon>Spermatophyta</taxon>
        <taxon>Magnoliopsida</taxon>
        <taxon>eudicotyledons</taxon>
        <taxon>Gunneridae</taxon>
        <taxon>Pentapetalae</taxon>
        <taxon>rosids</taxon>
        <taxon>malvids</taxon>
        <taxon>Brassicales</taxon>
        <taxon>Brassicaceae</taxon>
        <taxon>Brassiceae</taxon>
        <taxon>Brassica</taxon>
    </lineage>
</organism>
<dbReference type="SUPFAM" id="SSF52058">
    <property type="entry name" value="L domain-like"/>
    <property type="match status" value="1"/>
</dbReference>
<evidence type="ECO:0000256" key="3">
    <source>
        <dbReference type="ARBA" id="ARBA00022737"/>
    </source>
</evidence>
<dbReference type="FunFam" id="3.80.10.10:FF:000386">
    <property type="entry name" value="Disease resistance protein RPS4"/>
    <property type="match status" value="1"/>
</dbReference>
<dbReference type="Proteomes" id="UP001295469">
    <property type="component" value="Chromosome A08"/>
</dbReference>
<dbReference type="InterPro" id="IPR045344">
    <property type="entry name" value="C-JID"/>
</dbReference>
<comment type="catalytic activity">
    <reaction evidence="7">
        <text>NAD(+) + H2O = ADP-D-ribose + nicotinamide + H(+)</text>
        <dbReference type="Rhea" id="RHEA:16301"/>
        <dbReference type="ChEBI" id="CHEBI:15377"/>
        <dbReference type="ChEBI" id="CHEBI:15378"/>
        <dbReference type="ChEBI" id="CHEBI:17154"/>
        <dbReference type="ChEBI" id="CHEBI:57540"/>
        <dbReference type="ChEBI" id="CHEBI:57967"/>
        <dbReference type="EC" id="3.2.2.6"/>
    </reaction>
    <physiologicalReaction direction="left-to-right" evidence="7">
        <dbReference type="Rhea" id="RHEA:16302"/>
    </physiologicalReaction>
</comment>
<dbReference type="GO" id="GO:0043531">
    <property type="term" value="F:ADP binding"/>
    <property type="evidence" value="ECO:0007669"/>
    <property type="project" value="InterPro"/>
</dbReference>
<evidence type="ECO:0000256" key="1">
    <source>
        <dbReference type="ARBA" id="ARBA00011982"/>
    </source>
</evidence>
<proteinExistence type="predicted"/>
<evidence type="ECO:0000256" key="4">
    <source>
        <dbReference type="ARBA" id="ARBA00022801"/>
    </source>
</evidence>
<dbReference type="EMBL" id="HG994362">
    <property type="protein sequence ID" value="CAF2247710.1"/>
    <property type="molecule type" value="Genomic_DNA"/>
</dbReference>
<reference evidence="10" key="1">
    <citation type="submission" date="2021-01" db="EMBL/GenBank/DDBJ databases">
        <authorList>
            <consortium name="Genoscope - CEA"/>
            <person name="William W."/>
        </authorList>
    </citation>
    <scope>NUCLEOTIDE SEQUENCE</scope>
</reference>
<keyword evidence="4" id="KW-0378">Hydrolase</keyword>
<dbReference type="GO" id="GO:0007165">
    <property type="term" value="P:signal transduction"/>
    <property type="evidence" value="ECO:0007669"/>
    <property type="project" value="InterPro"/>
</dbReference>
<evidence type="ECO:0000256" key="5">
    <source>
        <dbReference type="ARBA" id="ARBA00022821"/>
    </source>
</evidence>
<keyword evidence="8" id="KW-0812">Transmembrane</keyword>
<name>A0A817A7Q4_BRANA</name>
<keyword evidence="5" id="KW-0611">Plant defense</keyword>
<accession>A0A817A7Q4</accession>
<dbReference type="Pfam" id="PF23282">
    <property type="entry name" value="WHD_ROQ1"/>
    <property type="match status" value="1"/>
</dbReference>
<dbReference type="Gene3D" id="1.10.8.430">
    <property type="entry name" value="Helical domain of apoptotic protease-activating factors"/>
    <property type="match status" value="1"/>
</dbReference>
<dbReference type="PANTHER" id="PTHR11017">
    <property type="entry name" value="LEUCINE-RICH REPEAT-CONTAINING PROTEIN"/>
    <property type="match status" value="1"/>
</dbReference>
<dbReference type="Gene3D" id="3.40.50.300">
    <property type="entry name" value="P-loop containing nucleotide triphosphate hydrolases"/>
    <property type="match status" value="1"/>
</dbReference>
<evidence type="ECO:0000313" key="10">
    <source>
        <dbReference type="EMBL" id="CAF2247710.1"/>
    </source>
</evidence>
<feature type="transmembrane region" description="Helical" evidence="8">
    <location>
        <begin position="1132"/>
        <end position="1151"/>
    </location>
</feature>
<dbReference type="Gene3D" id="3.40.50.10140">
    <property type="entry name" value="Toll/interleukin-1 receptor homology (TIR) domain"/>
    <property type="match status" value="1"/>
</dbReference>
<dbReference type="Pfam" id="PF00931">
    <property type="entry name" value="NB-ARC"/>
    <property type="match status" value="1"/>
</dbReference>
<evidence type="ECO:0000256" key="6">
    <source>
        <dbReference type="ARBA" id="ARBA00023027"/>
    </source>
</evidence>
<keyword evidence="8" id="KW-0472">Membrane</keyword>
<dbReference type="InterPro" id="IPR032675">
    <property type="entry name" value="LRR_dom_sf"/>
</dbReference>
<dbReference type="InterPro" id="IPR002182">
    <property type="entry name" value="NB-ARC"/>
</dbReference>
<keyword evidence="6" id="KW-0520">NAD</keyword>
<dbReference type="SMART" id="SM00255">
    <property type="entry name" value="TIR"/>
    <property type="match status" value="1"/>
</dbReference>
<keyword evidence="8" id="KW-1133">Transmembrane helix</keyword>
<dbReference type="SUPFAM" id="SSF52540">
    <property type="entry name" value="P-loop containing nucleoside triphosphate hydrolases"/>
    <property type="match status" value="1"/>
</dbReference>
<dbReference type="Pfam" id="PF23598">
    <property type="entry name" value="LRR_14"/>
    <property type="match status" value="1"/>
</dbReference>
<keyword evidence="2" id="KW-0433">Leucine-rich repeat</keyword>